<dbReference type="InterPro" id="IPR035914">
    <property type="entry name" value="Sperma_CUB_dom_sf"/>
</dbReference>
<dbReference type="CDD" id="cd00041">
    <property type="entry name" value="CUB"/>
    <property type="match status" value="1"/>
</dbReference>
<dbReference type="PROSITE" id="PS01180">
    <property type="entry name" value="CUB"/>
    <property type="match status" value="1"/>
</dbReference>
<name>A0A1W0X8A1_HYPEX</name>
<dbReference type="SMART" id="SM00042">
    <property type="entry name" value="CUB"/>
    <property type="match status" value="1"/>
</dbReference>
<evidence type="ECO:0000256" key="2">
    <source>
        <dbReference type="ARBA" id="ARBA00023157"/>
    </source>
</evidence>
<proteinExistence type="predicted"/>
<comment type="caution">
    <text evidence="7">The sequence shown here is derived from an EMBL/GenBank/DDBJ whole genome shotgun (WGS) entry which is preliminary data.</text>
</comment>
<comment type="caution">
    <text evidence="3">Lacks conserved residue(s) required for the propagation of feature annotation.</text>
</comment>
<dbReference type="SUPFAM" id="SSF49695">
    <property type="entry name" value="gamma-Crystallin-like"/>
    <property type="match status" value="1"/>
</dbReference>
<feature type="region of interest" description="Disordered" evidence="4">
    <location>
        <begin position="102"/>
        <end position="138"/>
    </location>
</feature>
<feature type="compositionally biased region" description="Low complexity" evidence="4">
    <location>
        <begin position="58"/>
        <end position="72"/>
    </location>
</feature>
<dbReference type="OrthoDB" id="9971251at2759"/>
<dbReference type="EMBL" id="MTYJ01000010">
    <property type="protein sequence ID" value="OQV23628.1"/>
    <property type="molecule type" value="Genomic_DNA"/>
</dbReference>
<feature type="domain" description="CUB" evidence="6">
    <location>
        <begin position="182"/>
        <end position="303"/>
    </location>
</feature>
<dbReference type="AlphaFoldDB" id="A0A1W0X8A1"/>
<evidence type="ECO:0000256" key="4">
    <source>
        <dbReference type="SAM" id="MobiDB-lite"/>
    </source>
</evidence>
<dbReference type="Gene3D" id="2.60.120.290">
    <property type="entry name" value="Spermadhesin, CUB domain"/>
    <property type="match status" value="1"/>
</dbReference>
<feature type="region of interest" description="Disordered" evidence="4">
    <location>
        <begin position="143"/>
        <end position="162"/>
    </location>
</feature>
<dbReference type="Proteomes" id="UP000192578">
    <property type="component" value="Unassembled WGS sequence"/>
</dbReference>
<sequence>MVAFLSTIWIRLVAFFTYLLLFVFAGFYQAQQKPQRSLPPFQPRINPGVVGSHPPQPSSSSSSSGLRSPSIQSLGFGSRLGPGVSDSIFEARNSGSQFAARHAGMAHGGGGGQQHTQLQAPPQSGLAHGGTGRVPQDYARNGMSTQFQFGGNGGGGQNQDTGIAQPYDYQQQIPLESTYALCGGHIWLQDSGPRPVMSPNYPGNYPNDTYCEWRIYAGFGTQLRINATDFALESSETCKSDYIQFYWANGTPSTWNVKRGEVERFCGTEGPLDLVFKDNNLVMTLVTDRSRTNRGFNISFTIFETCAILYDQPNFRGTSTTLEQFYESSVWPSQSDNVFLSVEISEGCKLMVCSDDHFEGTCHLFFRTNRNISPLYINWPRSASCICS</sequence>
<keyword evidence="2" id="KW-1015">Disulfide bond</keyword>
<evidence type="ECO:0000313" key="8">
    <source>
        <dbReference type="Proteomes" id="UP000192578"/>
    </source>
</evidence>
<dbReference type="PANTHER" id="PTHR24251">
    <property type="entry name" value="OVOCHYMASE-RELATED"/>
    <property type="match status" value="1"/>
</dbReference>
<dbReference type="FunFam" id="2.60.120.290:FF:000005">
    <property type="entry name" value="Procollagen C-endopeptidase enhancer 1"/>
    <property type="match status" value="1"/>
</dbReference>
<keyword evidence="8" id="KW-1185">Reference proteome</keyword>
<evidence type="ECO:0000259" key="6">
    <source>
        <dbReference type="PROSITE" id="PS01180"/>
    </source>
</evidence>
<protein>
    <recommendedName>
        <fullName evidence="6">CUB domain-containing protein</fullName>
    </recommendedName>
</protein>
<keyword evidence="5" id="KW-1133">Transmembrane helix</keyword>
<dbReference type="Pfam" id="PF00431">
    <property type="entry name" value="CUB"/>
    <property type="match status" value="1"/>
</dbReference>
<evidence type="ECO:0000256" key="5">
    <source>
        <dbReference type="SAM" id="Phobius"/>
    </source>
</evidence>
<accession>A0A1W0X8A1</accession>
<dbReference type="SUPFAM" id="SSF49854">
    <property type="entry name" value="Spermadhesin, CUB domain"/>
    <property type="match status" value="1"/>
</dbReference>
<keyword evidence="1" id="KW-0677">Repeat</keyword>
<dbReference type="Gene3D" id="2.60.20.10">
    <property type="entry name" value="Crystallins"/>
    <property type="match status" value="1"/>
</dbReference>
<evidence type="ECO:0000256" key="3">
    <source>
        <dbReference type="PROSITE-ProRule" id="PRU00059"/>
    </source>
</evidence>
<evidence type="ECO:0000313" key="7">
    <source>
        <dbReference type="EMBL" id="OQV23628.1"/>
    </source>
</evidence>
<organism evidence="7 8">
    <name type="scientific">Hypsibius exemplaris</name>
    <name type="common">Freshwater tardigrade</name>
    <dbReference type="NCBI Taxonomy" id="2072580"/>
    <lineage>
        <taxon>Eukaryota</taxon>
        <taxon>Metazoa</taxon>
        <taxon>Ecdysozoa</taxon>
        <taxon>Tardigrada</taxon>
        <taxon>Eutardigrada</taxon>
        <taxon>Parachela</taxon>
        <taxon>Hypsibioidea</taxon>
        <taxon>Hypsibiidae</taxon>
        <taxon>Hypsibius</taxon>
    </lineage>
</organism>
<dbReference type="InterPro" id="IPR011024">
    <property type="entry name" value="G_crystallin-like"/>
</dbReference>
<gene>
    <name evidence="7" type="ORF">BV898_02371</name>
</gene>
<keyword evidence="5" id="KW-0812">Transmembrane</keyword>
<reference evidence="8" key="1">
    <citation type="submission" date="2017-01" db="EMBL/GenBank/DDBJ databases">
        <title>Comparative genomics of anhydrobiosis in the tardigrade Hypsibius dujardini.</title>
        <authorList>
            <person name="Yoshida Y."/>
            <person name="Koutsovoulos G."/>
            <person name="Laetsch D."/>
            <person name="Stevens L."/>
            <person name="Kumar S."/>
            <person name="Horikawa D."/>
            <person name="Ishino K."/>
            <person name="Komine S."/>
            <person name="Tomita M."/>
            <person name="Blaxter M."/>
            <person name="Arakawa K."/>
        </authorList>
    </citation>
    <scope>NUCLEOTIDE SEQUENCE [LARGE SCALE GENOMIC DNA]</scope>
    <source>
        <strain evidence="8">Z151</strain>
    </source>
</reference>
<keyword evidence="5" id="KW-0472">Membrane</keyword>
<feature type="transmembrane region" description="Helical" evidence="5">
    <location>
        <begin position="6"/>
        <end position="28"/>
    </location>
</feature>
<evidence type="ECO:0000256" key="1">
    <source>
        <dbReference type="ARBA" id="ARBA00022737"/>
    </source>
</evidence>
<feature type="region of interest" description="Disordered" evidence="4">
    <location>
        <begin position="36"/>
        <end position="72"/>
    </location>
</feature>
<dbReference type="InterPro" id="IPR000859">
    <property type="entry name" value="CUB_dom"/>
</dbReference>